<comment type="similarity">
    <text evidence="1">Belongs to the UPF0162 family.</text>
</comment>
<dbReference type="PANTHER" id="PTHR31350">
    <property type="entry name" value="SI:DKEY-261L7.2"/>
    <property type="match status" value="1"/>
</dbReference>
<accession>A0A246GDQ0</accession>
<dbReference type="InterPro" id="IPR032698">
    <property type="entry name" value="SirB1_N"/>
</dbReference>
<evidence type="ECO:0000259" key="2">
    <source>
        <dbReference type="Pfam" id="PF13369"/>
    </source>
</evidence>
<reference evidence="3 4" key="1">
    <citation type="journal article" date="2017" name="Infect. Genet. Evol.">
        <title>Comparative genome analysis of fish pathogen Flavobacterium columnare reveals extensive sequence diversity within the species.</title>
        <authorList>
            <person name="Kayansamruaj P."/>
            <person name="Dong H.T."/>
            <person name="Hirono I."/>
            <person name="Kondo H."/>
            <person name="Senapin S."/>
            <person name="Rodkhum C."/>
        </authorList>
    </citation>
    <scope>NUCLEOTIDE SEQUENCE [LARGE SCALE GENOMIC DNA]</scope>
    <source>
        <strain evidence="3 4">1214</strain>
    </source>
</reference>
<dbReference type="Pfam" id="PF13369">
    <property type="entry name" value="Transglut_core2"/>
    <property type="match status" value="1"/>
</dbReference>
<dbReference type="Proteomes" id="UP000198034">
    <property type="component" value="Unassembled WGS sequence"/>
</dbReference>
<dbReference type="PANTHER" id="PTHR31350:SF27">
    <property type="entry name" value="HEMIMETHYLATED DNA-BINDING DOMAIN-CONTAINING PROTEIN"/>
    <property type="match status" value="1"/>
</dbReference>
<protein>
    <recommendedName>
        <fullName evidence="2">Protein SirB1 N-terminal domain-containing protein</fullName>
    </recommendedName>
</protein>
<organism evidence="3 4">
    <name type="scientific">Flavobacterium columnare</name>
    <dbReference type="NCBI Taxonomy" id="996"/>
    <lineage>
        <taxon>Bacteria</taxon>
        <taxon>Pseudomonadati</taxon>
        <taxon>Bacteroidota</taxon>
        <taxon>Flavobacteriia</taxon>
        <taxon>Flavobacteriales</taxon>
        <taxon>Flavobacteriaceae</taxon>
        <taxon>Flavobacterium</taxon>
    </lineage>
</organism>
<evidence type="ECO:0000256" key="1">
    <source>
        <dbReference type="ARBA" id="ARBA00007100"/>
    </source>
</evidence>
<gene>
    <name evidence="3" type="ORF">BWK62_02600</name>
</gene>
<evidence type="ECO:0000313" key="3">
    <source>
        <dbReference type="EMBL" id="OWP79405.1"/>
    </source>
</evidence>
<name>A0A246GDQ0_9FLAO</name>
<sequence length="294" mass="33925">MKTLNIDKNKTTALIQLLDDPNTEIYNTVKKEILLLGSQLIPFLQEEFDHSNSDLQKYRLAELLDNFKLEHLKNEIVKWSQNETNNLLKGLFLIAKFGYPNLNENEVITTIQLLTQEIKPLVQNKSNYEIMQAMNTVILDDHKFGGNYKNYKGINNSFINKVIQDKVGNPIMICVLYLLVAQQLNIHLIGINSPKHFILAILNNNPTELSFYNDEPINQIDFFIDPFYQGVFYGNDRFNSILTEINFDLNEKIFLPATNLDIIKRVMKNLIYALHTTGEKKSATDLLKIVDLLS</sequence>
<dbReference type="OrthoDB" id="188084at2"/>
<dbReference type="EMBL" id="MTCY01000004">
    <property type="protein sequence ID" value="OWP79405.1"/>
    <property type="molecule type" value="Genomic_DNA"/>
</dbReference>
<feature type="domain" description="Protein SirB1 N-terminal" evidence="2">
    <location>
        <begin position="107"/>
        <end position="267"/>
    </location>
</feature>
<dbReference type="AlphaFoldDB" id="A0A246GDQ0"/>
<proteinExistence type="inferred from homology"/>
<comment type="caution">
    <text evidence="3">The sequence shown here is derived from an EMBL/GenBank/DDBJ whole genome shotgun (WGS) entry which is preliminary data.</text>
</comment>
<evidence type="ECO:0000313" key="4">
    <source>
        <dbReference type="Proteomes" id="UP000198034"/>
    </source>
</evidence>